<dbReference type="GO" id="GO:0009279">
    <property type="term" value="C:cell outer membrane"/>
    <property type="evidence" value="ECO:0007669"/>
    <property type="project" value="UniProtKB-SubCell"/>
</dbReference>
<dbReference type="SUPFAM" id="SSF49464">
    <property type="entry name" value="Carboxypeptidase regulatory domain-like"/>
    <property type="match status" value="1"/>
</dbReference>
<dbReference type="NCBIfam" id="TIGR04057">
    <property type="entry name" value="SusC_RagA_signa"/>
    <property type="match status" value="1"/>
</dbReference>
<dbReference type="PROSITE" id="PS52016">
    <property type="entry name" value="TONB_DEPENDENT_REC_3"/>
    <property type="match status" value="1"/>
</dbReference>
<keyword evidence="3 7" id="KW-1134">Transmembrane beta strand</keyword>
<dbReference type="InterPro" id="IPR036942">
    <property type="entry name" value="Beta-barrel_TonB_sf"/>
</dbReference>
<dbReference type="Gene3D" id="2.40.170.20">
    <property type="entry name" value="TonB-dependent receptor, beta-barrel domain"/>
    <property type="match status" value="1"/>
</dbReference>
<dbReference type="Gene3D" id="2.60.40.1120">
    <property type="entry name" value="Carboxypeptidase-like, regulatory domain"/>
    <property type="match status" value="1"/>
</dbReference>
<dbReference type="InterPro" id="IPR008969">
    <property type="entry name" value="CarboxyPept-like_regulatory"/>
</dbReference>
<proteinExistence type="inferred from homology"/>
<feature type="domain" description="TonB-dependent receptor plug" evidence="8">
    <location>
        <begin position="255"/>
        <end position="364"/>
    </location>
</feature>
<keyword evidence="2 7" id="KW-0813">Transport</keyword>
<keyword evidence="9" id="KW-0675">Receptor</keyword>
<keyword evidence="6 7" id="KW-0998">Cell outer membrane</keyword>
<dbReference type="Pfam" id="PF13715">
    <property type="entry name" value="CarbopepD_reg_2"/>
    <property type="match status" value="1"/>
</dbReference>
<dbReference type="AlphaFoldDB" id="D0MHL1"/>
<dbReference type="Gene3D" id="2.170.130.10">
    <property type="entry name" value="TonB-dependent receptor, plug domain"/>
    <property type="match status" value="1"/>
</dbReference>
<name>D0MHL1_RHOM4</name>
<dbReference type="RefSeq" id="WP_012843581.1">
    <property type="nucleotide sequence ID" value="NC_013501.1"/>
</dbReference>
<dbReference type="InterPro" id="IPR012910">
    <property type="entry name" value="Plug_dom"/>
</dbReference>
<evidence type="ECO:0000313" key="9">
    <source>
        <dbReference type="EMBL" id="ACY47969.1"/>
    </source>
</evidence>
<reference evidence="9 10" key="1">
    <citation type="journal article" date="2009" name="Stand. Genomic Sci.">
        <title>Complete genome sequence of Rhodothermus marinus type strain (R-10).</title>
        <authorList>
            <person name="Nolan M."/>
            <person name="Tindall B.J."/>
            <person name="Pomrenke H."/>
            <person name="Lapidus A."/>
            <person name="Copeland A."/>
            <person name="Glavina Del Rio T."/>
            <person name="Lucas S."/>
            <person name="Chen F."/>
            <person name="Tice H."/>
            <person name="Cheng J.F."/>
            <person name="Saunders E."/>
            <person name="Han C."/>
            <person name="Bruce D."/>
            <person name="Goodwin L."/>
            <person name="Chain P."/>
            <person name="Pitluck S."/>
            <person name="Ovchinikova G."/>
            <person name="Pati A."/>
            <person name="Ivanova N."/>
            <person name="Mavromatis K."/>
            <person name="Chen A."/>
            <person name="Palaniappan K."/>
            <person name="Land M."/>
            <person name="Hauser L."/>
            <person name="Chang Y.J."/>
            <person name="Jeffries C.D."/>
            <person name="Brettin T."/>
            <person name="Goker M."/>
            <person name="Bristow J."/>
            <person name="Eisen J.A."/>
            <person name="Markowitz V."/>
            <person name="Hugenholtz P."/>
            <person name="Kyrpides N.C."/>
            <person name="Klenk H.P."/>
            <person name="Detter J.C."/>
        </authorList>
    </citation>
    <scope>NUCLEOTIDE SEQUENCE [LARGE SCALE GENOMIC DNA]</scope>
    <source>
        <strain evidence="10">ATCC 43812 / DSM 4252 / R-10</strain>
    </source>
</reference>
<gene>
    <name evidence="9" type="ordered locus">Rmar_1077</name>
</gene>
<protein>
    <submittedName>
        <fullName evidence="9">TonB-dependent receptor plug</fullName>
    </submittedName>
</protein>
<dbReference type="eggNOG" id="COG4771">
    <property type="taxonomic scope" value="Bacteria"/>
</dbReference>
<dbReference type="OrthoDB" id="9768177at2"/>
<dbReference type="InterPro" id="IPR039426">
    <property type="entry name" value="TonB-dep_rcpt-like"/>
</dbReference>
<dbReference type="STRING" id="518766.Rmar_1077"/>
<dbReference type="NCBIfam" id="TIGR04056">
    <property type="entry name" value="OMP_RagA_SusC"/>
    <property type="match status" value="1"/>
</dbReference>
<evidence type="ECO:0000256" key="2">
    <source>
        <dbReference type="ARBA" id="ARBA00022448"/>
    </source>
</evidence>
<keyword evidence="4 7" id="KW-0812">Transmembrane</keyword>
<keyword evidence="5 7" id="KW-0472">Membrane</keyword>
<evidence type="ECO:0000313" key="10">
    <source>
        <dbReference type="Proteomes" id="UP000002221"/>
    </source>
</evidence>
<dbReference type="InterPro" id="IPR037066">
    <property type="entry name" value="Plug_dom_sf"/>
</dbReference>
<dbReference type="InterPro" id="IPR023997">
    <property type="entry name" value="TonB-dep_OMP_SusC/RagA_CS"/>
</dbReference>
<dbReference type="InterPro" id="IPR023996">
    <property type="entry name" value="TonB-dep_OMP_SusC/RagA"/>
</dbReference>
<accession>D0MHL1</accession>
<dbReference type="KEGG" id="rmr:Rmar_1077"/>
<evidence type="ECO:0000259" key="8">
    <source>
        <dbReference type="Pfam" id="PF07715"/>
    </source>
</evidence>
<evidence type="ECO:0000256" key="5">
    <source>
        <dbReference type="ARBA" id="ARBA00023136"/>
    </source>
</evidence>
<dbReference type="SUPFAM" id="SSF56935">
    <property type="entry name" value="Porins"/>
    <property type="match status" value="1"/>
</dbReference>
<evidence type="ECO:0000256" key="4">
    <source>
        <dbReference type="ARBA" id="ARBA00022692"/>
    </source>
</evidence>
<dbReference type="EMBL" id="CP001807">
    <property type="protein sequence ID" value="ACY47969.1"/>
    <property type="molecule type" value="Genomic_DNA"/>
</dbReference>
<dbReference type="HOGENOM" id="CLU_004317_0_2_10"/>
<dbReference type="Pfam" id="PF07715">
    <property type="entry name" value="Plug"/>
    <property type="match status" value="1"/>
</dbReference>
<organism evidence="9 10">
    <name type="scientific">Rhodothermus marinus (strain ATCC 43812 / DSM 4252 / R-10)</name>
    <name type="common">Rhodothermus obamensis</name>
    <dbReference type="NCBI Taxonomy" id="518766"/>
    <lineage>
        <taxon>Bacteria</taxon>
        <taxon>Pseudomonadati</taxon>
        <taxon>Rhodothermota</taxon>
        <taxon>Rhodothermia</taxon>
        <taxon>Rhodothermales</taxon>
        <taxon>Rhodothermaceae</taxon>
        <taxon>Rhodothermus</taxon>
    </lineage>
</organism>
<keyword evidence="10" id="KW-1185">Reference proteome</keyword>
<dbReference type="Proteomes" id="UP000002221">
    <property type="component" value="Chromosome"/>
</dbReference>
<evidence type="ECO:0000256" key="6">
    <source>
        <dbReference type="ARBA" id="ARBA00023237"/>
    </source>
</evidence>
<comment type="similarity">
    <text evidence="7">Belongs to the TonB-dependent receptor family.</text>
</comment>
<comment type="subcellular location">
    <subcellularLocation>
        <location evidence="1 7">Cell outer membrane</location>
        <topology evidence="1 7">Multi-pass membrane protein</topology>
    </subcellularLocation>
</comment>
<evidence type="ECO:0000256" key="1">
    <source>
        <dbReference type="ARBA" id="ARBA00004571"/>
    </source>
</evidence>
<evidence type="ECO:0000256" key="3">
    <source>
        <dbReference type="ARBA" id="ARBA00022452"/>
    </source>
</evidence>
<evidence type="ECO:0000256" key="7">
    <source>
        <dbReference type="PROSITE-ProRule" id="PRU01360"/>
    </source>
</evidence>
<sequence>MATRQRLFWKRIEACRLWLLVLGVLLLGAGQVRAQQPEVRTASKVDTPIAWLNDPYLENAARLSQPLRLTLEQVTREQALRIIAQQAGLRLSYEWSEAMNEPVTLRQSQGTVLDALYAVTAGTDLRLMITRSGYLLVGRAPKSSAEMAEPAPVQQEGSIAGRVIDAATGEGLPGVNVFLVGTTLGASTDIDGNYRIDNIPAGLYTLQASFIGYRTATVDSVEVRAGEVTVVNLALEQEVLGLEEIVVVGYGTQRRRDVTGAVSSVNVESLQELPVTNVVEALQTRAPGVRVITSDGRPGGSGLEVQIRGARSLTASNQPLFVIDGVPVEGVNLSELNLSDIVSIEVLKDASAAAIYGARGSNGVVLITTRRGREGKGRFSYDGSIGFSEIANPLDVFSGPEFIALRREAYRAAGMPTDDETIMDPVEREVAQSGQYVDWQEAVLRTGVRHNHNLSYSGGSDVFQVYASGGYLREEGILKRTFFERGTFRLNTDYRPISWLKFTTNFLLARTKQDVAGGERYGPFWTAYTLSPLGKIYDEQGRLRPFVTGDPTAWNPLYQLQESRDDRWSTRVLGNLVAQVNLYEGLNYQLNAGMDYNATKMGEYRTSNYSGGGQQRAVLGYGESTSYTIENILTYERQLGTLHNLHATLLYSVQRVQDEDLQAQTRNLPSDLLDYNAISSGADLRSPTRNYSAWSLESYMARLRYSFADRYLLTLTGRIDGSSKFGAGNKYGFFPAVAFAWQLSQEPFLASVRQIDNLKLRLSWGQTGNQEIPIYQSLGQTSLFSYSFGGNIVKGYAPASLPNPNLKWEKTTQFNLGLDASLFGGRIMSAIDLYRSWTSDLLLQRQIPVTNGFTSFLDNIGKTENWGIDFSLDTYLINRPDFSWQVNLNWSLSRSKIVRLTGQTDEAGNPVDDIANRWFIGHPIGVIYDWVFDGIFCSGGPYDEAACQQEIASSAQPDAQPGDIRVRDLNGDGVINDQDRTIVGTTEPDWYGGLGTTLTYKNFDLSVFFTAVQGVTRYNPYIYPRAYDPNIVVIFLQGRANQIAVDYWTPEDTDADFPRPNYQREMPRYLSARAVWDASYVQLRNITLGYTLPASLAARIGVDRMRLYLSGNNLYYWTDFESYNPEQGDVEGYPVARTLTFGVNLSF</sequence>
<dbReference type="eggNOG" id="COG1629">
    <property type="taxonomic scope" value="Bacteria"/>
</dbReference>